<dbReference type="InterPro" id="IPR001090">
    <property type="entry name" value="Ephrin_rcpt_lig-bd_dom"/>
</dbReference>
<gene>
    <name evidence="2" type="ORF">SCUD_LOCUS5430</name>
</gene>
<dbReference type="WBParaSite" id="SCUD_0000543101-mRNA-1">
    <property type="protein sequence ID" value="SCUD_0000543101-mRNA-1"/>
    <property type="gene ID" value="SCUD_0000543101"/>
</dbReference>
<dbReference type="Proteomes" id="UP000279833">
    <property type="component" value="Unassembled WGS sequence"/>
</dbReference>
<dbReference type="EMBL" id="UZAK01008919">
    <property type="protein sequence ID" value="VDO95748.1"/>
    <property type="molecule type" value="Genomic_DNA"/>
</dbReference>
<evidence type="ECO:0000313" key="3">
    <source>
        <dbReference type="Proteomes" id="UP000279833"/>
    </source>
</evidence>
<evidence type="ECO:0000313" key="4">
    <source>
        <dbReference type="WBParaSite" id="SCUD_0000543101-mRNA-1"/>
    </source>
</evidence>
<organism evidence="4">
    <name type="scientific">Schistosoma curassoni</name>
    <dbReference type="NCBI Taxonomy" id="6186"/>
    <lineage>
        <taxon>Eukaryota</taxon>
        <taxon>Metazoa</taxon>
        <taxon>Spiralia</taxon>
        <taxon>Lophotrochozoa</taxon>
        <taxon>Platyhelminthes</taxon>
        <taxon>Trematoda</taxon>
        <taxon>Digenea</taxon>
        <taxon>Strigeidida</taxon>
        <taxon>Schistosomatoidea</taxon>
        <taxon>Schistosomatidae</taxon>
        <taxon>Schistosoma</taxon>
    </lineage>
</organism>
<reference evidence="2 3" key="2">
    <citation type="submission" date="2018-11" db="EMBL/GenBank/DDBJ databases">
        <authorList>
            <consortium name="Pathogen Informatics"/>
        </authorList>
    </citation>
    <scope>NUCLEOTIDE SEQUENCE [LARGE SCALE GENOMIC DNA]</scope>
    <source>
        <strain evidence="2">Dakar</strain>
        <strain evidence="3">Dakar, Senegal</strain>
    </source>
</reference>
<dbReference type="Gene3D" id="2.60.120.260">
    <property type="entry name" value="Galactose-binding domain-like"/>
    <property type="match status" value="1"/>
</dbReference>
<keyword evidence="3" id="KW-1185">Reference proteome</keyword>
<reference evidence="4" key="1">
    <citation type="submission" date="2016-06" db="UniProtKB">
        <authorList>
            <consortium name="WormBaseParasite"/>
        </authorList>
    </citation>
    <scope>IDENTIFICATION</scope>
</reference>
<protein>
    <submittedName>
        <fullName evidence="4">Eph LBD domain-containing protein</fullName>
    </submittedName>
</protein>
<proteinExistence type="predicted"/>
<feature type="domain" description="Eph LBD" evidence="1">
    <location>
        <begin position="1"/>
        <end position="32"/>
    </location>
</feature>
<name>A0A183JRU2_9TREM</name>
<accession>A0A183JRU2</accession>
<evidence type="ECO:0000259" key="1">
    <source>
        <dbReference type="PROSITE" id="PS51550"/>
    </source>
</evidence>
<dbReference type="AlphaFoldDB" id="A0A183JRU2"/>
<sequence length="36" mass="4232">MKWLQIAFRDNGSCVLIDRLIIYHLSCPATKVSYLY</sequence>
<dbReference type="PROSITE" id="PS51550">
    <property type="entry name" value="EPH_LBD"/>
    <property type="match status" value="1"/>
</dbReference>
<evidence type="ECO:0000313" key="2">
    <source>
        <dbReference type="EMBL" id="VDO95748.1"/>
    </source>
</evidence>